<dbReference type="OrthoDB" id="10601536at2759"/>
<protein>
    <submittedName>
        <fullName evidence="1">Uncharacterized protein</fullName>
    </submittedName>
</protein>
<name>A0A8H5MA55_9AGAR</name>
<organism evidence="1 2">
    <name type="scientific">Collybiopsis confluens</name>
    <dbReference type="NCBI Taxonomy" id="2823264"/>
    <lineage>
        <taxon>Eukaryota</taxon>
        <taxon>Fungi</taxon>
        <taxon>Dikarya</taxon>
        <taxon>Basidiomycota</taxon>
        <taxon>Agaricomycotina</taxon>
        <taxon>Agaricomycetes</taxon>
        <taxon>Agaricomycetidae</taxon>
        <taxon>Agaricales</taxon>
        <taxon>Marasmiineae</taxon>
        <taxon>Omphalotaceae</taxon>
        <taxon>Collybiopsis</taxon>
    </lineage>
</organism>
<dbReference type="Proteomes" id="UP000518752">
    <property type="component" value="Unassembled WGS sequence"/>
</dbReference>
<accession>A0A8H5MA55</accession>
<dbReference type="EMBL" id="JAACJN010000036">
    <property type="protein sequence ID" value="KAF5386364.1"/>
    <property type="molecule type" value="Genomic_DNA"/>
</dbReference>
<keyword evidence="2" id="KW-1185">Reference proteome</keyword>
<sequence>MPHIDFQDNISASLIGNRLFIDLNIDQAIDAVMDRANLTRLEHARHNAFSYSTNLRNLEAPWGLVYRIFLESVKGVLDTSMEVEEQIRVTAWNDSSNAPPQDLRRTLPLRSGIAKTVVPDLDVVLWGLIENLFPLLAELKPPITRAWLDIDGNPLHADATLSILARLWSNACNQVTYQARILFKKQKQTQKHQQSHIILMATVGDWFTCRGLNSSEDPTDLEELTQTLSVLIESEQKTTSGGEVACSHSIQAYVREENKNNPFFGKERPFVPIDLSREMAPPIPEELSKNCALVYGLPLSDEAFENYDMSRGPRMQGLLDVLHDLGISDRFLPATVRGFDKELQMVIPLPFCSFTTALHVEAGVGTVPIMEKQIELCRRLNVDPIHLKWYKRMI</sequence>
<reference evidence="1 2" key="1">
    <citation type="journal article" date="2020" name="ISME J.">
        <title>Uncovering the hidden diversity of litter-decomposition mechanisms in mushroom-forming fungi.</title>
        <authorList>
            <person name="Floudas D."/>
            <person name="Bentzer J."/>
            <person name="Ahren D."/>
            <person name="Johansson T."/>
            <person name="Persson P."/>
            <person name="Tunlid A."/>
        </authorList>
    </citation>
    <scope>NUCLEOTIDE SEQUENCE [LARGE SCALE GENOMIC DNA]</scope>
    <source>
        <strain evidence="1 2">CBS 406.79</strain>
    </source>
</reference>
<proteinExistence type="predicted"/>
<evidence type="ECO:0000313" key="1">
    <source>
        <dbReference type="EMBL" id="KAF5386364.1"/>
    </source>
</evidence>
<dbReference type="AlphaFoldDB" id="A0A8H5MA55"/>
<gene>
    <name evidence="1" type="ORF">D9757_006662</name>
</gene>
<evidence type="ECO:0000313" key="2">
    <source>
        <dbReference type="Proteomes" id="UP000518752"/>
    </source>
</evidence>
<comment type="caution">
    <text evidence="1">The sequence shown here is derived from an EMBL/GenBank/DDBJ whole genome shotgun (WGS) entry which is preliminary data.</text>
</comment>